<reference evidence="2 3" key="1">
    <citation type="submission" date="2019-09" db="EMBL/GenBank/DDBJ databases">
        <title>Genome sequencing of Ng87 strain.</title>
        <authorList>
            <person name="Karasev E.S."/>
            <person name="Andronov E."/>
        </authorList>
    </citation>
    <scope>NUCLEOTIDE SEQUENCE [LARGE SCALE GENOMIC DNA]</scope>
    <source>
        <strain evidence="2 3">Ng87</strain>
    </source>
</reference>
<organism evidence="2 3">
    <name type="scientific">Neorhizobium galegae</name>
    <name type="common">Rhizobium galegae</name>
    <dbReference type="NCBI Taxonomy" id="399"/>
    <lineage>
        <taxon>Bacteria</taxon>
        <taxon>Pseudomonadati</taxon>
        <taxon>Pseudomonadota</taxon>
        <taxon>Alphaproteobacteria</taxon>
        <taxon>Hyphomicrobiales</taxon>
        <taxon>Rhizobiaceae</taxon>
        <taxon>Rhizobium/Agrobacterium group</taxon>
        <taxon>Neorhizobium</taxon>
    </lineage>
</organism>
<evidence type="ECO:0000313" key="3">
    <source>
        <dbReference type="Proteomes" id="UP000386575"/>
    </source>
</evidence>
<protein>
    <submittedName>
        <fullName evidence="2">Uncharacterized protein</fullName>
    </submittedName>
</protein>
<keyword evidence="1" id="KW-0812">Transmembrane</keyword>
<evidence type="ECO:0000313" key="2">
    <source>
        <dbReference type="EMBL" id="KAB1089407.1"/>
    </source>
</evidence>
<accession>A0A6A1U314</accession>
<keyword evidence="1" id="KW-1133">Transmembrane helix</keyword>
<keyword evidence="1" id="KW-0472">Membrane</keyword>
<comment type="caution">
    <text evidence="2">The sequence shown here is derived from an EMBL/GenBank/DDBJ whole genome shotgun (WGS) entry which is preliminary data.</text>
</comment>
<proteinExistence type="predicted"/>
<name>A0A6A1U314_NEOGA</name>
<evidence type="ECO:0000256" key="1">
    <source>
        <dbReference type="SAM" id="Phobius"/>
    </source>
</evidence>
<gene>
    <name evidence="2" type="ORF">F4V91_08695</name>
</gene>
<dbReference type="Proteomes" id="UP000386575">
    <property type="component" value="Unassembled WGS sequence"/>
</dbReference>
<dbReference type="EMBL" id="VZUL01000002">
    <property type="protein sequence ID" value="KAB1089407.1"/>
    <property type="molecule type" value="Genomic_DNA"/>
</dbReference>
<dbReference type="AlphaFoldDB" id="A0A6A1U314"/>
<feature type="transmembrane region" description="Helical" evidence="1">
    <location>
        <begin position="29"/>
        <end position="46"/>
    </location>
</feature>
<sequence>MLRRAGSHVRAWLIPDAGSVIKRAWSLRLIELAAVADIILNFVPFIADFIPWWATLALLGGAWIARHVAQPKEKPNANE</sequence>